<evidence type="ECO:0000256" key="6">
    <source>
        <dbReference type="ARBA" id="ARBA00022833"/>
    </source>
</evidence>
<keyword evidence="4 10" id="KW-0479">Metal-binding</keyword>
<evidence type="ECO:0000313" key="12">
    <source>
        <dbReference type="EMBL" id="RLN11599.1"/>
    </source>
</evidence>
<dbReference type="InterPro" id="IPR045090">
    <property type="entry name" value="Pept_M3A_M3B"/>
</dbReference>
<evidence type="ECO:0000256" key="5">
    <source>
        <dbReference type="ARBA" id="ARBA00022801"/>
    </source>
</evidence>
<proteinExistence type="inferred from homology"/>
<dbReference type="Gene3D" id="1.10.1370.40">
    <property type="match status" value="1"/>
</dbReference>
<evidence type="ECO:0000256" key="1">
    <source>
        <dbReference type="ARBA" id="ARBA00004173"/>
    </source>
</evidence>
<organism evidence="12 13">
    <name type="scientific">Panicum miliaceum</name>
    <name type="common">Proso millet</name>
    <name type="synonym">Broomcorn millet</name>
    <dbReference type="NCBI Taxonomy" id="4540"/>
    <lineage>
        <taxon>Eukaryota</taxon>
        <taxon>Viridiplantae</taxon>
        <taxon>Streptophyta</taxon>
        <taxon>Embryophyta</taxon>
        <taxon>Tracheophyta</taxon>
        <taxon>Spermatophyta</taxon>
        <taxon>Magnoliopsida</taxon>
        <taxon>Liliopsida</taxon>
        <taxon>Poales</taxon>
        <taxon>Poaceae</taxon>
        <taxon>PACMAD clade</taxon>
        <taxon>Panicoideae</taxon>
        <taxon>Panicodae</taxon>
        <taxon>Paniceae</taxon>
        <taxon>Panicinae</taxon>
        <taxon>Panicum</taxon>
        <taxon>Panicum sect. Panicum</taxon>
    </lineage>
</organism>
<dbReference type="Proteomes" id="UP000275267">
    <property type="component" value="Unassembled WGS sequence"/>
</dbReference>
<evidence type="ECO:0000256" key="2">
    <source>
        <dbReference type="ARBA" id="ARBA00006040"/>
    </source>
</evidence>
<dbReference type="PANTHER" id="PTHR11804">
    <property type="entry name" value="PROTEASE M3 THIMET OLIGOPEPTIDASE-RELATED"/>
    <property type="match status" value="1"/>
</dbReference>
<evidence type="ECO:0000256" key="8">
    <source>
        <dbReference type="ARBA" id="ARBA00023049"/>
    </source>
</evidence>
<keyword evidence="8 10" id="KW-0482">Metalloprotease</keyword>
<evidence type="ECO:0000256" key="10">
    <source>
        <dbReference type="RuleBase" id="RU003435"/>
    </source>
</evidence>
<keyword evidence="6 10" id="KW-0862">Zinc</keyword>
<accession>A0A3L6RYT9</accession>
<dbReference type="OrthoDB" id="17530at2759"/>
<dbReference type="InterPro" id="IPR001567">
    <property type="entry name" value="Pept_M3A_M3B_dom"/>
</dbReference>
<comment type="similarity">
    <text evidence="2 10">Belongs to the peptidase M3 family.</text>
</comment>
<dbReference type="EMBL" id="PQIB02000006">
    <property type="protein sequence ID" value="RLN11599.1"/>
    <property type="molecule type" value="Genomic_DNA"/>
</dbReference>
<dbReference type="GO" id="GO:0006508">
    <property type="term" value="P:proteolysis"/>
    <property type="evidence" value="ECO:0007669"/>
    <property type="project" value="UniProtKB-KW"/>
</dbReference>
<feature type="domain" description="Peptidase M3A/M3B catalytic" evidence="11">
    <location>
        <begin position="271"/>
        <end position="437"/>
    </location>
</feature>
<comment type="cofactor">
    <cofactor evidence="10">
        <name>Zn(2+)</name>
        <dbReference type="ChEBI" id="CHEBI:29105"/>
    </cofactor>
    <text evidence="10">Binds 1 zinc ion.</text>
</comment>
<name>A0A3L6RYT9_PANMI</name>
<evidence type="ECO:0000256" key="4">
    <source>
        <dbReference type="ARBA" id="ARBA00022723"/>
    </source>
</evidence>
<dbReference type="SUPFAM" id="SSF55486">
    <property type="entry name" value="Metalloproteases ('zincins'), catalytic domain"/>
    <property type="match status" value="1"/>
</dbReference>
<keyword evidence="13" id="KW-1185">Reference proteome</keyword>
<evidence type="ECO:0000256" key="3">
    <source>
        <dbReference type="ARBA" id="ARBA00022670"/>
    </source>
</evidence>
<reference evidence="13" key="1">
    <citation type="journal article" date="2019" name="Nat. Commun.">
        <title>The genome of broomcorn millet.</title>
        <authorList>
            <person name="Zou C."/>
            <person name="Miki D."/>
            <person name="Li D."/>
            <person name="Tang Q."/>
            <person name="Xiao L."/>
            <person name="Rajput S."/>
            <person name="Deng P."/>
            <person name="Jia W."/>
            <person name="Huang R."/>
            <person name="Zhang M."/>
            <person name="Sun Y."/>
            <person name="Hu J."/>
            <person name="Fu X."/>
            <person name="Schnable P.S."/>
            <person name="Li F."/>
            <person name="Zhang H."/>
            <person name="Feng B."/>
            <person name="Zhu X."/>
            <person name="Liu R."/>
            <person name="Schnable J.C."/>
            <person name="Zhu J.-K."/>
            <person name="Zhang H."/>
        </authorList>
    </citation>
    <scope>NUCLEOTIDE SEQUENCE [LARGE SCALE GENOMIC DNA]</scope>
</reference>
<gene>
    <name evidence="12" type="ORF">C2845_PM09G22100</name>
</gene>
<dbReference type="GO" id="GO:0004222">
    <property type="term" value="F:metalloendopeptidase activity"/>
    <property type="evidence" value="ECO:0007669"/>
    <property type="project" value="InterPro"/>
</dbReference>
<dbReference type="Pfam" id="PF01432">
    <property type="entry name" value="Peptidase_M3"/>
    <property type="match status" value="2"/>
</dbReference>
<evidence type="ECO:0000256" key="9">
    <source>
        <dbReference type="ARBA" id="ARBA00023128"/>
    </source>
</evidence>
<evidence type="ECO:0000259" key="11">
    <source>
        <dbReference type="Pfam" id="PF01432"/>
    </source>
</evidence>
<comment type="caution">
    <text evidence="12">The sequence shown here is derived from an EMBL/GenBank/DDBJ whole genome shotgun (WGS) entry which is preliminary data.</text>
</comment>
<evidence type="ECO:0000256" key="7">
    <source>
        <dbReference type="ARBA" id="ARBA00022946"/>
    </source>
</evidence>
<keyword evidence="9" id="KW-0496">Mitochondrion</keyword>
<dbReference type="STRING" id="4540.A0A3L6RYT9"/>
<keyword evidence="5 10" id="KW-0378">Hydrolase</keyword>
<dbReference type="Gene3D" id="1.10.1370.10">
    <property type="entry name" value="Neurolysin, domain 3"/>
    <property type="match status" value="1"/>
</dbReference>
<keyword evidence="7" id="KW-0809">Transit peptide</keyword>
<keyword evidence="3 10" id="KW-0645">Protease</keyword>
<dbReference type="InterPro" id="IPR024077">
    <property type="entry name" value="Neurolysin/TOP_dom2"/>
</dbReference>
<dbReference type="PANTHER" id="PTHR11804:SF79">
    <property type="entry name" value="MITOCHONDRIAL INTERMEDIATE PEPTIDASE"/>
    <property type="match status" value="1"/>
</dbReference>
<dbReference type="AlphaFoldDB" id="A0A3L6RYT9"/>
<evidence type="ECO:0000313" key="13">
    <source>
        <dbReference type="Proteomes" id="UP000275267"/>
    </source>
</evidence>
<dbReference type="GO" id="GO:0005739">
    <property type="term" value="C:mitochondrion"/>
    <property type="evidence" value="ECO:0007669"/>
    <property type="project" value="UniProtKB-SubCell"/>
</dbReference>
<protein>
    <submittedName>
        <fullName evidence="12">Mitochondrial intermediate peptidase, mitochondrial</fullName>
    </submittedName>
</protein>
<sequence length="675" mass="76266">MLSRAATIRRGAAAAFSTVSEKTETGLYGFDVLRTAKGFRRFVDDAIERSDELVAHVAHVARLPSAPEIVRAMDEISNTVCSVIDSAELCRNTHPDRWVCDGCFLFNFGAGWQCVFREFVEEADKASMRIYEHLQYLNTNTTLYNAILKAEGESVLLTEEAKRAATTMRIDFEKGGIHLPEDKLERVNQLNLEIAQLGRKFSENVMNKPGFVDVYPASRVPRNLRHHFKSVYRFNCGSFEKQGNQMSTAKQKGLRIVTDSENLSSALRWISDEEVRKQVYIVGNSKPRENIGVLNELIDARDELAKIMGCKSYADFAIRPNMAASADVVMSFLGDLSNIVRHKADEEFKAIQDFKRRICNEKSADLEPWDEDYFIGMMKSSLNNLDASIIAKYFPLSQCLKGLNVLVESLFGATFHQIPMRDGESWHPDVIKLSLHHPDEIIALVCNFSNSSGITARLNHGDVETLFHEFGHALHSLLSRTEYQHFSGTRVALDVAETPSNLFECYAWDYRVLKTFALDESTGEAIPEKLVKALNASRNMFPATELQRQIFYSIMDLTLFGEQASKPMDTISTVADLRRKHTSWKCAEGTHWHTRFTHLINYGAGYARCFAATIWQEVCQEEPLSRNAGSAIRDKILQYGGLKEPSSLLKDFAGDAITRNPDNGIIRPDIYYIIK</sequence>
<comment type="subcellular location">
    <subcellularLocation>
        <location evidence="1">Mitochondrion</location>
    </subcellularLocation>
</comment>
<dbReference type="GO" id="GO:0046872">
    <property type="term" value="F:metal ion binding"/>
    <property type="evidence" value="ECO:0007669"/>
    <property type="project" value="UniProtKB-UniRule"/>
</dbReference>
<dbReference type="InterPro" id="IPR033851">
    <property type="entry name" value="M3A_MIP"/>
</dbReference>
<feature type="domain" description="Peptidase M3A/M3B catalytic" evidence="11">
    <location>
        <begin position="441"/>
        <end position="657"/>
    </location>
</feature>
<dbReference type="GO" id="GO:0006518">
    <property type="term" value="P:peptide metabolic process"/>
    <property type="evidence" value="ECO:0007669"/>
    <property type="project" value="TreeGrafter"/>
</dbReference>
<dbReference type="CDD" id="cd06457">
    <property type="entry name" value="M3A_MIP"/>
    <property type="match status" value="1"/>
</dbReference>